<sequence length="362" mass="40089">MNNNFIDEMISEKANLEKSYIPVEVDNIIGDTLEQLPKKINRRVNLPKKLILAATIMLAMLTITTMAFPAYAKNIPGVNSVFKLFSKENMIEPIYVQYGSNMELSSESNGVTLTINDVACDGLELAIGYTIESKKDIKDGMNLIMNSSAKFNNTDLNGAGLNGKAIDKNTYKGVIHYGFDKKNISEVKKIIDSKDDKKEFTVQLKFRNIDDNIKGEWKFNFKGSLASILKERKEINAEVDLSSLANELKVHTLTISPLNTELSVTGGVKSDNKDLGIFAYDDKGRFAFGSGMGGDGNEDGTFDYGVDFKNVNTDAKELTFIPYILNKDNGVEVGDTIEPLNFSGKTILDFKKMGVMTISIKE</sequence>
<keyword evidence="1" id="KW-0812">Transmembrane</keyword>
<dbReference type="InterPro" id="IPR025436">
    <property type="entry name" value="DUF4179"/>
</dbReference>
<dbReference type="KEGG" id="cmah:C1I91_17575"/>
<keyword evidence="1" id="KW-0472">Membrane</keyword>
<dbReference type="OrthoDB" id="1748051at2"/>
<evidence type="ECO:0000259" key="2">
    <source>
        <dbReference type="Pfam" id="PF13786"/>
    </source>
</evidence>
<dbReference type="Pfam" id="PF13786">
    <property type="entry name" value="DUF4179"/>
    <property type="match status" value="1"/>
</dbReference>
<evidence type="ECO:0008006" key="6">
    <source>
        <dbReference type="Google" id="ProtNLM"/>
    </source>
</evidence>
<evidence type="ECO:0000313" key="4">
    <source>
        <dbReference type="EMBL" id="QAA33309.1"/>
    </source>
</evidence>
<evidence type="ECO:0000256" key="1">
    <source>
        <dbReference type="SAM" id="Phobius"/>
    </source>
</evidence>
<accession>A0A3R5X362</accession>
<protein>
    <recommendedName>
        <fullName evidence="6">DUF4179 domain-containing protein</fullName>
    </recommendedName>
</protein>
<dbReference type="Gene3D" id="2.60.40.1630">
    <property type="entry name" value="bacillus anthracis domain"/>
    <property type="match status" value="1"/>
</dbReference>
<feature type="domain" description="DUF4179" evidence="2">
    <location>
        <begin position="47"/>
        <end position="133"/>
    </location>
</feature>
<dbReference type="Gene3D" id="2.60.40.1640">
    <property type="entry name" value="Conserved domain protein"/>
    <property type="match status" value="1"/>
</dbReference>
<dbReference type="EMBL" id="CP025746">
    <property type="protein sequence ID" value="QAA33309.1"/>
    <property type="molecule type" value="Genomic_DNA"/>
</dbReference>
<evidence type="ECO:0000259" key="3">
    <source>
        <dbReference type="Pfam" id="PF18705"/>
    </source>
</evidence>
<proteinExistence type="predicted"/>
<dbReference type="InterPro" id="IPR040680">
    <property type="entry name" value="DUF5643"/>
</dbReference>
<dbReference type="Pfam" id="PF18705">
    <property type="entry name" value="DUF5643"/>
    <property type="match status" value="1"/>
</dbReference>
<feature type="domain" description="DUF5643" evidence="3">
    <location>
        <begin position="234"/>
        <end position="333"/>
    </location>
</feature>
<evidence type="ECO:0000313" key="5">
    <source>
        <dbReference type="Proteomes" id="UP000286268"/>
    </source>
</evidence>
<gene>
    <name evidence="4" type="ORF">C1I91_17575</name>
</gene>
<keyword evidence="5" id="KW-1185">Reference proteome</keyword>
<organism evidence="4 5">
    <name type="scientific">Clostridium manihotivorum</name>
    <dbReference type="NCBI Taxonomy" id="2320868"/>
    <lineage>
        <taxon>Bacteria</taxon>
        <taxon>Bacillati</taxon>
        <taxon>Bacillota</taxon>
        <taxon>Clostridia</taxon>
        <taxon>Eubacteriales</taxon>
        <taxon>Clostridiaceae</taxon>
        <taxon>Clostridium</taxon>
    </lineage>
</organism>
<feature type="transmembrane region" description="Helical" evidence="1">
    <location>
        <begin position="50"/>
        <end position="72"/>
    </location>
</feature>
<dbReference type="AlphaFoldDB" id="A0A3R5X362"/>
<keyword evidence="1" id="KW-1133">Transmembrane helix</keyword>
<reference evidence="4 5" key="1">
    <citation type="submission" date="2018-01" db="EMBL/GenBank/DDBJ databases">
        <title>Genome Sequencing and Assembly of Anaerobacter polyendosporus strain CT4.</title>
        <authorList>
            <person name="Tachaapaikoon C."/>
            <person name="Sutheeworapong S."/>
            <person name="Jenjaroenpun P."/>
            <person name="Wongsurawat T."/>
            <person name="Nookeaw I."/>
            <person name="Cheawchanlertfa P."/>
            <person name="Kosugi A."/>
            <person name="Cheevadhanarak S."/>
            <person name="Ratanakhanokchai K."/>
        </authorList>
    </citation>
    <scope>NUCLEOTIDE SEQUENCE [LARGE SCALE GENOMIC DNA]</scope>
    <source>
        <strain evidence="4 5">CT4</strain>
    </source>
</reference>
<name>A0A3R5X362_9CLOT</name>
<dbReference type="Proteomes" id="UP000286268">
    <property type="component" value="Chromosome"/>
</dbReference>
<dbReference type="RefSeq" id="WP_128214032.1">
    <property type="nucleotide sequence ID" value="NZ_CP025746.1"/>
</dbReference>